<dbReference type="Proteomes" id="UP000630594">
    <property type="component" value="Unassembled WGS sequence"/>
</dbReference>
<gene>
    <name evidence="1" type="ORF">GCM10007231_24150</name>
</gene>
<evidence type="ECO:0008006" key="3">
    <source>
        <dbReference type="Google" id="ProtNLM"/>
    </source>
</evidence>
<dbReference type="EMBL" id="BMCK01000003">
    <property type="protein sequence ID" value="GGD24168.1"/>
    <property type="molecule type" value="Genomic_DNA"/>
</dbReference>
<reference evidence="2" key="1">
    <citation type="journal article" date="2019" name="Int. J. Syst. Evol. Microbiol.">
        <title>The Global Catalogue of Microorganisms (GCM) 10K type strain sequencing project: providing services to taxonomists for standard genome sequencing and annotation.</title>
        <authorList>
            <consortium name="The Broad Institute Genomics Platform"/>
            <consortium name="The Broad Institute Genome Sequencing Center for Infectious Disease"/>
            <person name="Wu L."/>
            <person name="Ma J."/>
        </authorList>
    </citation>
    <scope>NUCLEOTIDE SEQUENCE [LARGE SCALE GENOMIC DNA]</scope>
    <source>
        <strain evidence="2">CCM 7403</strain>
    </source>
</reference>
<dbReference type="RefSeq" id="WP_188421878.1">
    <property type="nucleotide sequence ID" value="NZ_BMCK01000003.1"/>
</dbReference>
<sequence length="190" mass="20406">MTWSAALRAAPLRQPDQQSCGAAVAVAAAALHRDGVPPRAGRAFDAEVLRTHRLLTATRDVRGAAQLPWPAALGTPPWSLARHLTAVTGVRHRVGVVRLAPVRAVPRVRAALEAGHPVALYLGSRTLPRHVVLALPPQVSDTTADRWAVYDPATGRVRHLPVARWTSGTVDECSWPVPWGVVAPELRTGR</sequence>
<organism evidence="1 2">
    <name type="scientific">Nocardioides daphniae</name>
    <dbReference type="NCBI Taxonomy" id="402297"/>
    <lineage>
        <taxon>Bacteria</taxon>
        <taxon>Bacillati</taxon>
        <taxon>Actinomycetota</taxon>
        <taxon>Actinomycetes</taxon>
        <taxon>Propionibacteriales</taxon>
        <taxon>Nocardioidaceae</taxon>
        <taxon>Nocardioides</taxon>
    </lineage>
</organism>
<accession>A0ABQ1QDP0</accession>
<name>A0ABQ1QDP0_9ACTN</name>
<proteinExistence type="predicted"/>
<keyword evidence="2" id="KW-1185">Reference proteome</keyword>
<evidence type="ECO:0000313" key="2">
    <source>
        <dbReference type="Proteomes" id="UP000630594"/>
    </source>
</evidence>
<comment type="caution">
    <text evidence="1">The sequence shown here is derived from an EMBL/GenBank/DDBJ whole genome shotgun (WGS) entry which is preliminary data.</text>
</comment>
<evidence type="ECO:0000313" key="1">
    <source>
        <dbReference type="EMBL" id="GGD24168.1"/>
    </source>
</evidence>
<protein>
    <recommendedName>
        <fullName evidence="3">Peptidase C39 domain-containing protein</fullName>
    </recommendedName>
</protein>